<feature type="region of interest" description="Disordered" evidence="1">
    <location>
        <begin position="79"/>
        <end position="120"/>
    </location>
</feature>
<evidence type="ECO:0000313" key="3">
    <source>
        <dbReference type="Proteomes" id="UP001194468"/>
    </source>
</evidence>
<sequence length="142" mass="15865">MPYSLRVCYRSSLTQRAFLSRHPRLLTHRVAQLAVEFSPTHRPPHPGHPSWRSDSSSLSTGFHRTLACARCSHPPSQLTIGPGQFVEPDSAPVPTPFRHSRLRSPSRSSSPLVSVSVTAHHRSRAPSKILPFTDPFARIPEY</sequence>
<organism evidence="2 3">
    <name type="scientific">Boletus edulis BED1</name>
    <dbReference type="NCBI Taxonomy" id="1328754"/>
    <lineage>
        <taxon>Eukaryota</taxon>
        <taxon>Fungi</taxon>
        <taxon>Dikarya</taxon>
        <taxon>Basidiomycota</taxon>
        <taxon>Agaricomycotina</taxon>
        <taxon>Agaricomycetes</taxon>
        <taxon>Agaricomycetidae</taxon>
        <taxon>Boletales</taxon>
        <taxon>Boletineae</taxon>
        <taxon>Boletaceae</taxon>
        <taxon>Boletoideae</taxon>
        <taxon>Boletus</taxon>
    </lineage>
</organism>
<evidence type="ECO:0000313" key="2">
    <source>
        <dbReference type="EMBL" id="KAF8443233.1"/>
    </source>
</evidence>
<gene>
    <name evidence="2" type="ORF">L210DRAFT_195661</name>
</gene>
<comment type="caution">
    <text evidence="2">The sequence shown here is derived from an EMBL/GenBank/DDBJ whole genome shotgun (WGS) entry which is preliminary data.</text>
</comment>
<dbReference type="Proteomes" id="UP001194468">
    <property type="component" value="Unassembled WGS sequence"/>
</dbReference>
<keyword evidence="3" id="KW-1185">Reference proteome</keyword>
<feature type="compositionally biased region" description="Low complexity" evidence="1">
    <location>
        <begin position="105"/>
        <end position="117"/>
    </location>
</feature>
<reference evidence="2" key="1">
    <citation type="submission" date="2019-10" db="EMBL/GenBank/DDBJ databases">
        <authorList>
            <consortium name="DOE Joint Genome Institute"/>
            <person name="Kuo A."/>
            <person name="Miyauchi S."/>
            <person name="Kiss E."/>
            <person name="Drula E."/>
            <person name="Kohler A."/>
            <person name="Sanchez-Garcia M."/>
            <person name="Andreopoulos B."/>
            <person name="Barry K.W."/>
            <person name="Bonito G."/>
            <person name="Buee M."/>
            <person name="Carver A."/>
            <person name="Chen C."/>
            <person name="Cichocki N."/>
            <person name="Clum A."/>
            <person name="Culley D."/>
            <person name="Crous P.W."/>
            <person name="Fauchery L."/>
            <person name="Girlanda M."/>
            <person name="Hayes R."/>
            <person name="Keri Z."/>
            <person name="LaButti K."/>
            <person name="Lipzen A."/>
            <person name="Lombard V."/>
            <person name="Magnuson J."/>
            <person name="Maillard F."/>
            <person name="Morin E."/>
            <person name="Murat C."/>
            <person name="Nolan M."/>
            <person name="Ohm R."/>
            <person name="Pangilinan J."/>
            <person name="Pereira M."/>
            <person name="Perotto S."/>
            <person name="Peter M."/>
            <person name="Riley R."/>
            <person name="Sitrit Y."/>
            <person name="Stielow B."/>
            <person name="Szollosi G."/>
            <person name="Zifcakova L."/>
            <person name="Stursova M."/>
            <person name="Spatafora J.W."/>
            <person name="Tedersoo L."/>
            <person name="Vaario L.-M."/>
            <person name="Yamada A."/>
            <person name="Yan M."/>
            <person name="Wang P."/>
            <person name="Xu J."/>
            <person name="Bruns T."/>
            <person name="Baldrian P."/>
            <person name="Vilgalys R."/>
            <person name="Henrissat B."/>
            <person name="Grigoriev I.V."/>
            <person name="Hibbett D."/>
            <person name="Nagy L.G."/>
            <person name="Martin F.M."/>
        </authorList>
    </citation>
    <scope>NUCLEOTIDE SEQUENCE</scope>
    <source>
        <strain evidence="2">BED1</strain>
    </source>
</reference>
<dbReference type="AlphaFoldDB" id="A0AAD4BYN9"/>
<evidence type="ECO:0000256" key="1">
    <source>
        <dbReference type="SAM" id="MobiDB-lite"/>
    </source>
</evidence>
<protein>
    <submittedName>
        <fullName evidence="2">Uncharacterized protein</fullName>
    </submittedName>
</protein>
<proteinExistence type="predicted"/>
<accession>A0AAD4BYN9</accession>
<name>A0AAD4BYN9_BOLED</name>
<dbReference type="EMBL" id="WHUW01000008">
    <property type="protein sequence ID" value="KAF8443233.1"/>
    <property type="molecule type" value="Genomic_DNA"/>
</dbReference>
<reference evidence="2" key="2">
    <citation type="journal article" date="2020" name="Nat. Commun.">
        <title>Large-scale genome sequencing of mycorrhizal fungi provides insights into the early evolution of symbiotic traits.</title>
        <authorList>
            <person name="Miyauchi S."/>
            <person name="Kiss E."/>
            <person name="Kuo A."/>
            <person name="Drula E."/>
            <person name="Kohler A."/>
            <person name="Sanchez-Garcia M."/>
            <person name="Morin E."/>
            <person name="Andreopoulos B."/>
            <person name="Barry K.W."/>
            <person name="Bonito G."/>
            <person name="Buee M."/>
            <person name="Carver A."/>
            <person name="Chen C."/>
            <person name="Cichocki N."/>
            <person name="Clum A."/>
            <person name="Culley D."/>
            <person name="Crous P.W."/>
            <person name="Fauchery L."/>
            <person name="Girlanda M."/>
            <person name="Hayes R.D."/>
            <person name="Keri Z."/>
            <person name="LaButti K."/>
            <person name="Lipzen A."/>
            <person name="Lombard V."/>
            <person name="Magnuson J."/>
            <person name="Maillard F."/>
            <person name="Murat C."/>
            <person name="Nolan M."/>
            <person name="Ohm R.A."/>
            <person name="Pangilinan J."/>
            <person name="Pereira M.F."/>
            <person name="Perotto S."/>
            <person name="Peter M."/>
            <person name="Pfister S."/>
            <person name="Riley R."/>
            <person name="Sitrit Y."/>
            <person name="Stielow J.B."/>
            <person name="Szollosi G."/>
            <person name="Zifcakova L."/>
            <person name="Stursova M."/>
            <person name="Spatafora J.W."/>
            <person name="Tedersoo L."/>
            <person name="Vaario L.M."/>
            <person name="Yamada A."/>
            <person name="Yan M."/>
            <person name="Wang P."/>
            <person name="Xu J."/>
            <person name="Bruns T."/>
            <person name="Baldrian P."/>
            <person name="Vilgalys R."/>
            <person name="Dunand C."/>
            <person name="Henrissat B."/>
            <person name="Grigoriev I.V."/>
            <person name="Hibbett D."/>
            <person name="Nagy L.G."/>
            <person name="Martin F.M."/>
        </authorList>
    </citation>
    <scope>NUCLEOTIDE SEQUENCE</scope>
    <source>
        <strain evidence="2">BED1</strain>
    </source>
</reference>